<dbReference type="SUPFAM" id="SSF81593">
    <property type="entry name" value="Nucleotidyltransferase substrate binding subunit/domain"/>
    <property type="match status" value="1"/>
</dbReference>
<sequence>MQKELVLRSFRDLERAVFLLKSSLDAYKPYDPSKEYSPEEMEYYDSLSFRFEKAVELALSVFKSLEIYLFGEQSDTLRTRLLRLQRANYVDSVDFWISARILRNKIPHAYLPGELKDIYDDIVKLGKEVIEKVQKLKAKLNELP</sequence>
<comment type="caution">
    <text evidence="1">The sequence shown here is derived from an EMBL/GenBank/DDBJ whole genome shotgun (WGS) entry which is preliminary data.</text>
</comment>
<evidence type="ECO:0008006" key="2">
    <source>
        <dbReference type="Google" id="ProtNLM"/>
    </source>
</evidence>
<reference evidence="1" key="1">
    <citation type="journal article" date="2020" name="mSystems">
        <title>Genome- and Community-Level Interaction Insights into Carbon Utilization and Element Cycling Functions of Hydrothermarchaeota in Hydrothermal Sediment.</title>
        <authorList>
            <person name="Zhou Z."/>
            <person name="Liu Y."/>
            <person name="Xu W."/>
            <person name="Pan J."/>
            <person name="Luo Z.H."/>
            <person name="Li M."/>
        </authorList>
    </citation>
    <scope>NUCLEOTIDE SEQUENCE [LARGE SCALE GENOMIC DNA]</scope>
    <source>
        <strain evidence="1">HyVt-501</strain>
    </source>
</reference>
<name>A0A7C5L2M8_AQUAO</name>
<proteinExistence type="predicted"/>
<accession>A0A7C5L2M8</accession>
<evidence type="ECO:0000313" key="1">
    <source>
        <dbReference type="EMBL" id="HHJ64144.1"/>
    </source>
</evidence>
<protein>
    <recommendedName>
        <fullName evidence="2">DUF86 domain-containing protein</fullName>
    </recommendedName>
</protein>
<dbReference type="Gene3D" id="1.20.120.330">
    <property type="entry name" value="Nucleotidyltransferases domain 2"/>
    <property type="match status" value="1"/>
</dbReference>
<organism evidence="1">
    <name type="scientific">Aquifex aeolicus</name>
    <dbReference type="NCBI Taxonomy" id="63363"/>
    <lineage>
        <taxon>Bacteria</taxon>
        <taxon>Pseudomonadati</taxon>
        <taxon>Aquificota</taxon>
        <taxon>Aquificia</taxon>
        <taxon>Aquificales</taxon>
        <taxon>Aquificaceae</taxon>
        <taxon>Aquifex</taxon>
    </lineage>
</organism>
<dbReference type="Proteomes" id="UP000885792">
    <property type="component" value="Unassembled WGS sequence"/>
</dbReference>
<gene>
    <name evidence="1" type="ORF">ENJ61_04475</name>
</gene>
<dbReference type="EMBL" id="DRNB01000162">
    <property type="protein sequence ID" value="HHJ64144.1"/>
    <property type="molecule type" value="Genomic_DNA"/>
</dbReference>
<dbReference type="AlphaFoldDB" id="A0A7C5L2M8"/>